<feature type="domain" description="Fibronectin type-III" evidence="5">
    <location>
        <begin position="699"/>
        <end position="787"/>
    </location>
</feature>
<dbReference type="SMART" id="SM00237">
    <property type="entry name" value="Calx_beta"/>
    <property type="match status" value="5"/>
</dbReference>
<comment type="caution">
    <text evidence="6">The sequence shown here is derived from an EMBL/GenBank/DDBJ whole genome shotgun (WGS) entry which is preliminary data.</text>
</comment>
<dbReference type="InterPro" id="IPR050964">
    <property type="entry name" value="Striated_Muscle_Regulatory"/>
</dbReference>
<accession>A0A5C6DN16</accession>
<dbReference type="OrthoDB" id="9805159at2"/>
<protein>
    <submittedName>
        <fullName evidence="6">Fibronectin type III domain protein</fullName>
    </submittedName>
</protein>
<dbReference type="SUPFAM" id="SSF141072">
    <property type="entry name" value="CalX-like"/>
    <property type="match status" value="5"/>
</dbReference>
<feature type="domain" description="Fibronectin type-III" evidence="5">
    <location>
        <begin position="2540"/>
        <end position="2628"/>
    </location>
</feature>
<feature type="region of interest" description="Disordered" evidence="4">
    <location>
        <begin position="1"/>
        <end position="32"/>
    </location>
</feature>
<feature type="domain" description="Fibronectin type-III" evidence="5">
    <location>
        <begin position="1525"/>
        <end position="1616"/>
    </location>
</feature>
<keyword evidence="2" id="KW-0677">Repeat</keyword>
<dbReference type="Pfam" id="PF03160">
    <property type="entry name" value="Calx-beta"/>
    <property type="match status" value="2"/>
</dbReference>
<dbReference type="InterPro" id="IPR036116">
    <property type="entry name" value="FN3_sf"/>
</dbReference>
<dbReference type="Gene3D" id="2.60.40.2030">
    <property type="match status" value="5"/>
</dbReference>
<feature type="domain" description="Fibronectin type-III" evidence="5">
    <location>
        <begin position="1986"/>
        <end position="2075"/>
    </location>
</feature>
<dbReference type="PANTHER" id="PTHR13817:SF151">
    <property type="entry name" value="TITIN"/>
    <property type="match status" value="1"/>
</dbReference>
<evidence type="ECO:0000256" key="1">
    <source>
        <dbReference type="ARBA" id="ARBA00022729"/>
    </source>
</evidence>
<feature type="domain" description="Fibronectin type-III" evidence="5">
    <location>
        <begin position="1709"/>
        <end position="1800"/>
    </location>
</feature>
<feature type="domain" description="Fibronectin type-III" evidence="5">
    <location>
        <begin position="1341"/>
        <end position="1432"/>
    </location>
</feature>
<feature type="domain" description="Fibronectin type-III" evidence="5">
    <location>
        <begin position="1803"/>
        <end position="1892"/>
    </location>
</feature>
<name>A0A5C6DN16_9BACT</name>
<dbReference type="PANTHER" id="PTHR13817">
    <property type="entry name" value="TITIN"/>
    <property type="match status" value="1"/>
</dbReference>
<dbReference type="InterPro" id="IPR029058">
    <property type="entry name" value="AB_hydrolase_fold"/>
</dbReference>
<evidence type="ECO:0000313" key="6">
    <source>
        <dbReference type="EMBL" id="TWU37555.1"/>
    </source>
</evidence>
<evidence type="ECO:0000256" key="4">
    <source>
        <dbReference type="SAM" id="MobiDB-lite"/>
    </source>
</evidence>
<dbReference type="InterPro" id="IPR003961">
    <property type="entry name" value="FN3_dom"/>
</dbReference>
<dbReference type="RefSeq" id="WP_146601537.1">
    <property type="nucleotide sequence ID" value="NZ_SJPY01000007.1"/>
</dbReference>
<evidence type="ECO:0000256" key="2">
    <source>
        <dbReference type="ARBA" id="ARBA00022737"/>
    </source>
</evidence>
<organism evidence="6 7">
    <name type="scientific">Novipirellula aureliae</name>
    <dbReference type="NCBI Taxonomy" id="2527966"/>
    <lineage>
        <taxon>Bacteria</taxon>
        <taxon>Pseudomonadati</taxon>
        <taxon>Planctomycetota</taxon>
        <taxon>Planctomycetia</taxon>
        <taxon>Pirellulales</taxon>
        <taxon>Pirellulaceae</taxon>
        <taxon>Novipirellula</taxon>
    </lineage>
</organism>
<keyword evidence="1" id="KW-0732">Signal</keyword>
<dbReference type="SMART" id="SM00060">
    <property type="entry name" value="FN3"/>
    <property type="match status" value="23"/>
</dbReference>
<dbReference type="GO" id="GO:0007154">
    <property type="term" value="P:cell communication"/>
    <property type="evidence" value="ECO:0007669"/>
    <property type="project" value="InterPro"/>
</dbReference>
<keyword evidence="3" id="KW-0106">Calcium</keyword>
<dbReference type="InterPro" id="IPR003644">
    <property type="entry name" value="Calx_beta"/>
</dbReference>
<keyword evidence="7" id="KW-1185">Reference proteome</keyword>
<reference evidence="6 7" key="1">
    <citation type="submission" date="2019-02" db="EMBL/GenBank/DDBJ databases">
        <title>Deep-cultivation of Planctomycetes and their phenomic and genomic characterization uncovers novel biology.</title>
        <authorList>
            <person name="Wiegand S."/>
            <person name="Jogler M."/>
            <person name="Boedeker C."/>
            <person name="Pinto D."/>
            <person name="Vollmers J."/>
            <person name="Rivas-Marin E."/>
            <person name="Kohn T."/>
            <person name="Peeters S.H."/>
            <person name="Heuer A."/>
            <person name="Rast P."/>
            <person name="Oberbeckmann S."/>
            <person name="Bunk B."/>
            <person name="Jeske O."/>
            <person name="Meyerdierks A."/>
            <person name="Storesund J.E."/>
            <person name="Kallscheuer N."/>
            <person name="Luecker S."/>
            <person name="Lage O.M."/>
            <person name="Pohl T."/>
            <person name="Merkel B.J."/>
            <person name="Hornburger P."/>
            <person name="Mueller R.-W."/>
            <person name="Bruemmer F."/>
            <person name="Labrenz M."/>
            <person name="Spormann A.M."/>
            <person name="Op Den Camp H."/>
            <person name="Overmann J."/>
            <person name="Amann R."/>
            <person name="Jetten M.S.M."/>
            <person name="Mascher T."/>
            <person name="Medema M.H."/>
            <person name="Devos D.P."/>
            <person name="Kaster A.-K."/>
            <person name="Ovreas L."/>
            <person name="Rohde M."/>
            <person name="Galperin M.Y."/>
            <person name="Jogler C."/>
        </authorList>
    </citation>
    <scope>NUCLEOTIDE SEQUENCE [LARGE SCALE GENOMIC DNA]</scope>
    <source>
        <strain evidence="6 7">Q31b</strain>
    </source>
</reference>
<dbReference type="GO" id="GO:0016020">
    <property type="term" value="C:membrane"/>
    <property type="evidence" value="ECO:0007669"/>
    <property type="project" value="InterPro"/>
</dbReference>
<feature type="domain" description="Fibronectin type-III" evidence="5">
    <location>
        <begin position="1893"/>
        <end position="1984"/>
    </location>
</feature>
<evidence type="ECO:0000313" key="7">
    <source>
        <dbReference type="Proteomes" id="UP000315471"/>
    </source>
</evidence>
<dbReference type="EMBL" id="SJPY01000007">
    <property type="protein sequence ID" value="TWU37555.1"/>
    <property type="molecule type" value="Genomic_DNA"/>
</dbReference>
<feature type="domain" description="Fibronectin type-III" evidence="5">
    <location>
        <begin position="2449"/>
        <end position="2537"/>
    </location>
</feature>
<evidence type="ECO:0000256" key="3">
    <source>
        <dbReference type="ARBA" id="ARBA00022837"/>
    </source>
</evidence>
<feature type="domain" description="Fibronectin type-III" evidence="5">
    <location>
        <begin position="883"/>
        <end position="972"/>
    </location>
</feature>
<dbReference type="Proteomes" id="UP000315471">
    <property type="component" value="Unassembled WGS sequence"/>
</dbReference>
<feature type="domain" description="Fibronectin type-III" evidence="5">
    <location>
        <begin position="2721"/>
        <end position="2811"/>
    </location>
</feature>
<dbReference type="Pfam" id="PF00041">
    <property type="entry name" value="fn3"/>
    <property type="match status" value="6"/>
</dbReference>
<proteinExistence type="predicted"/>
<feature type="domain" description="Fibronectin type-III" evidence="5">
    <location>
        <begin position="2629"/>
        <end position="2718"/>
    </location>
</feature>
<evidence type="ECO:0000259" key="5">
    <source>
        <dbReference type="PROSITE" id="PS50853"/>
    </source>
</evidence>
<feature type="domain" description="Fibronectin type-III" evidence="5">
    <location>
        <begin position="1619"/>
        <end position="1708"/>
    </location>
</feature>
<feature type="domain" description="Fibronectin type-III" evidence="5">
    <location>
        <begin position="2170"/>
        <end position="2259"/>
    </location>
</feature>
<dbReference type="CDD" id="cd00063">
    <property type="entry name" value="FN3"/>
    <property type="match status" value="21"/>
</dbReference>
<dbReference type="InterPro" id="IPR013783">
    <property type="entry name" value="Ig-like_fold"/>
</dbReference>
<feature type="domain" description="Fibronectin type-III" evidence="5">
    <location>
        <begin position="2076"/>
        <end position="2167"/>
    </location>
</feature>
<feature type="domain" description="Fibronectin type-III" evidence="5">
    <location>
        <begin position="973"/>
        <end position="1066"/>
    </location>
</feature>
<dbReference type="SUPFAM" id="SSF49265">
    <property type="entry name" value="Fibronectin type III"/>
    <property type="match status" value="13"/>
</dbReference>
<feature type="domain" description="Fibronectin type-III" evidence="5">
    <location>
        <begin position="1067"/>
        <end position="1156"/>
    </location>
</feature>
<feature type="domain" description="Fibronectin type-III" evidence="5">
    <location>
        <begin position="1251"/>
        <end position="1340"/>
    </location>
</feature>
<dbReference type="SUPFAM" id="SSF53474">
    <property type="entry name" value="alpha/beta-Hydrolases"/>
    <property type="match status" value="1"/>
</dbReference>
<dbReference type="PROSITE" id="PS50853">
    <property type="entry name" value="FN3"/>
    <property type="match status" value="21"/>
</dbReference>
<dbReference type="Gene3D" id="3.40.50.1820">
    <property type="entry name" value="alpha/beta hydrolase"/>
    <property type="match status" value="1"/>
</dbReference>
<feature type="domain" description="Fibronectin type-III" evidence="5">
    <location>
        <begin position="1157"/>
        <end position="1248"/>
    </location>
</feature>
<gene>
    <name evidence="6" type="ORF">Q31b_43430</name>
</gene>
<sequence length="4291" mass="467674">MKRQQGSRIEELVSRRADKKRSNDRGGRNRRRRLRAQLLEPRYMLAGDVSILPPVDATLVASDTTAVTLDLPSADADFFLAKPLASNMLTVLPTQTSPIAAVEATTSATEFARDGQFTVTLSEPVTTQTRIGYSVAGTAMSGTDYVALSGEVLFNAGQSSAIIPVSIIDDNVVEAAETVIVTLGGSTSGTPVVVDPAQASATVVTMDNDSTRIGVVPVRLAKEEGVQSGVVELRMTNPSSVDTTVVVSYTGTHSELDLVSRPATVTIPAGQTTQQVMMAPVDDTIVEGSETIGIVLRSIQSSIGDTKLIIPLWGRNATIPIHDNDFHTLSVASGANAAEEDTDAGSFTLTLSQSLPTDTVVAYTISGSATAGTDFTGSPMGSITIPAGQTTANITIAPIDDAEVEANETITLNLTSITAGSSLLRINDAANAATIQIADNDAWVVSVEATDAIATEMDQTTGTYTFTRSGQSDLSHNLQFYVALSGSATIGRDYASLTNKVYDAENERYIYPIWISPGQTQTSLTITPVNDAILESDEEVIVEIVPLGGTTYTIGSQSNATIEIIDNDAWEVSVEATDAIATEAGPTTGTFTFTRSGQSDRTYALDVYFSIVGSATEVEDYDRIPIQRIGGSTSNEFVLSIPAGEFTSELTLTPVDDRLYEPDKTIEVELLEQDTRYLISDVDAHAIITIVDNAAWQIFPSGPFVVEATDESIRLQWQIVDEPIPLVLQRRDAVGQWLDIATFEDDTNTFTDTELEEVQPYYYRLLATNTIGDQIASTSVNQWTLPKSADGLTATFVGATQIDLSWNDRSTKESNYTVEQSSDGGESWTPIASNLAADTESYSATGPFQGNTTYSFRVGPYAVDNLPNYSPEVSVTIAAWPEAPSELNATAISDNQIDLTWIDNANNETAFNIEWSTNGSTWAPLTTVDANVTTYSDASLTEGTLRHYRVQATNTYGDSDHTNSRSATTLPMAPTNLALTSINGLDAVLTWQDNSAIESNYYVETLVDGSWVPRSFAANSTTSTVQREFEPSTNYSFRVRAYAGWPNYLSSDYSNVVNVSTVAWPPAPSGLTATAISDNQIDLTWIDNSTDETTFNIEWSTNGSTWAPLTTVDADVTTYSDASLTEGTLRHYRVQATNTYGDSDYTNISSARTLPMAPTNLALTSINGLDAVLTWQDNSAIESNYYVETLVDGSWMPRSFAANSTTSTVQREFEPSTNYSFRVRVYAGWPNYLYSNDSNVVDVTTDAWPEAPSGLTATAISDTQIDLTWTDNSTDEASFNIEWSEDGSTWAPLTTVDADATTYSDAGLTEGTRRYYRVQATNTLGNSYYSSVRSARTLPMAPTNLALTSINGPEAVLTWQDNSAIESNYYVETLVDGSWIPQSFAGDSTTGTIYREFEPSTNYSFRVRAYAGWPSYLYSNDSNVVDVTTDAWPEAPSGLTATAISDTQIDLTWTDNSTDEASFNIQWSTDGSTWSPLTTVDADVTTYRDASLTEGTRRYYRVQATNTYGDSHYSSASSARTLPTAPTNLALTSINGPEAVLTWQDNSTIESNYYVETLVDGSWIQQSFAGDSTTGTIEREFEPSTNYSFRVRAYAGWPNYLSSDYSNVVDVSTSAWPETPSGLTATAISDTQIDLTWTDNSIDEASFNIQWSTDGSTWSPLTTVDADVTTYRDASLTEGTLRHYRVQATNTYGDSHYSSASSARTLPTAPTNLVLTSINGPEAVLTWQDNSTFESNYYIETLVDGSWIQQSFAGDSTTGTIEREFESSTDYSFRVRAYAGWPNYLSSDYSNVVDVSTAAWPEAPSGLTATAISDTQIDLTWTDNSSDEASFNIQWSTNGSTWSPLTTVDADVTTYSDASLTEGTLRHYRVQATNTYGDSHYSSASSARTLPTAPTNLVLTSINGPEAVLTWQDNSAIESNYYVETLVDGSWIQQSFAGDSTTGTIEREFKPSTDYSFRVRAYAGWPNYLGSLYSSVVNVTTAWPEKPSGLIATAISDRQVDLSWTDNATDETGFKIEWSLDGNTWIDLATVGADVASYRHTPLIDSTLHYYRVQATNVEGDSNYTNVSSARTLVAPPTDLILTSITPTEVVLEWQANSVGEVESRVELLVNSDWKTIGSVPGTLTTATISRAFAASTQYSFRIRTYSPSLDEYSNPSNQIDVTTPSPPNAPAELIATPVSESQIELHWIDNANNETGYIIQRRDDTAGWATVAALDADQTTYSDSGLAEASVFYYRVQATIDRFVSARSNLTYTETLPAAPTSFMISSFDGNGADLNWTDNSSAELGFSIEQLIDGSWQQILATAADATSEAIAGLFAPSVEYHFRTRAFSTGHLQGYQYSLPSNTVTVSASSADWPETPSDLTVTATSDTQIDLTWMDNATNETSYRVQWSEDGSNWSMLIALPANATSYSDTSLAEGTLRHYRVMAVNAAGDSGAAAGSDQTWPAAPSALSANSVSGDGLTLQWLDNSATETGYVIEQLVDAEWLEIGTVAANTTNMVISGAYEPAGVYYFRVKAYHETASSLPSNELTVATPDWPVGPSDFLAVASSESQINLAWTDNATDELSYQVERSLDGTNWTVQATLPADTTAYSDTGLMESVFYFYRIHATNALGDSAKIQSGAATLPTAPSGLAATAISGSQIDLEWQDHSTGESVYHIQQWVNGFWQNVLNVDADTTSQSIHGTFEPSIGYSFRVRAWSPGGYSLASNEVSVTTLGWPVTPTGFTATVSSATQVDLAWTAAPTANDYLIEWRGEGADTWELLATVPATQTTYEATGLAGGGTSYQFRVAAANAAGTSPYSSTTFVQTENTAPTIVTAPWAAASNVTGTSTTLSVVADDDGGTSELVYSWYVVSAPADGGVSFSINESTAASATTVTFTGKGDYSFGVRITDANGLSVTSEPNPSAQVLGDMAAPASDPDGGVQLTVAQTLTDFVIIPRKAAVMIGKTRQFTATGVDQFSNVLDPQPTIEWEVWGNTCGEVSSDGLYSAPNDGGERTCRVAVTSSGIYRNASVAILKHNTVYSEPLYSGTNTVKVDPDHSWRIELVDLSQYQNISRLEVSTPDSAGLHYDDFDFDTASGNVAIDFGDLATGDVVTNQYPETIFNGGKVSNDWNFTHVYMPPGGWSGLFAVDFVETVNYLQFTTGWVNELPPNQYATARIFAGPTLLDLTVSRHDEPLSSVTTVDAAIEELYAIENAEGIAYIDMEARFDPITFGANGTGKNFRMNVMRSDGHLVYDGDCMSDNTLSKLALQVHDNGTPDDREDDFRDFTVTVWHDKDGDSYLGSDEDSRTVKVHSVYIDLDLIDQSGAEVPDKDEQDPGGIVNLNRDDDDADGILDFEDPNIAGGDDDFVPLKLHDLVPSGFDRFAGGILLSFDATKVRIWKDRNKNEEVVSNATELDVTTEHTIYLEGIAASDSFLDVEIKASYVPRNLPSGMTLQESKAEDTVRVTVASVDIEMDVLGEIWEEDPGAIIWRNSDFSKKIPHPDDNGVEPSEPGLRRYAPDWMASQLGQINLLDPDYYDDLTIGGVRLEPWMMDRYEVEFDFDPSKIQIWSDGFWSGMESVGPDSVWSRILPGEEHRLTPFSVQYSLPIWIEGINNSSGFSMDSIKVTAVPRTGTPPAILHDEAHYTVVETGAGVDGNRDGKIDTDNSYDRQLTFWYNNDQEGVYAEQDTDVEPIAPDNADTIIKTTRDLEDFTPFDVYISPLLRQRSKAVMPSSDLIVKYDAYLSNAGVTSLNLFHRASNSLNMLEFLESRHFADLQVEDSNWNSRVADIRSLPVSIPVEDDGTNRFLFEAHGVAFGDQSTTNTPQLVFRTTVVYPDGQEITREQIIDLTLRDFQSFYSTYSIDAVSGATDLRKKVDILEFADANADSLSSVRDQPFLNGNESVVLVHGWNMDPDAKISFANTAFKRLYWQGFDGHAVSFSWPNFYDGEGSTEGVRDLTFNPSEFQAWRSGRALRNFIADELSEGDTHLLAHSQGNVVAAEALRIHAVEYGGELVTSYVAMQAAVSAGIYGESNTDAHLLAYKNDDLSVDVTLNNIANPSHQDLYRYWSDGEATDDNAGSFYMAGTHASAGKWINFYNPDDIATNQLWRLNNVSKQSLAKATPEVPRFGIDSSSYNGKLEDYATAINFFADPFVDNTAGYLLPPDDVWRFRYVVEQSLLPDGSTRNRYYRLIHTGNPLLLGVPREEWYELTNTMHPQDDPTGIGLHAYELMAFTAMADTSTVGNIFVEWFGADNVDIVLSRWVDEEIVTPNDRTTHSYQFYHDVERTKEFYEAVRTKTGFSSTRVGNYE</sequence>
<feature type="domain" description="Fibronectin type-III" evidence="5">
    <location>
        <begin position="2359"/>
        <end position="2448"/>
    </location>
</feature>
<feature type="domain" description="Fibronectin type-III" evidence="5">
    <location>
        <begin position="1435"/>
        <end position="1524"/>
    </location>
</feature>
<dbReference type="Gene3D" id="2.60.40.10">
    <property type="entry name" value="Immunoglobulins"/>
    <property type="match status" value="22"/>
</dbReference>
<feature type="compositionally biased region" description="Basic and acidic residues" evidence="4">
    <location>
        <begin position="8"/>
        <end position="27"/>
    </location>
</feature>
<dbReference type="InterPro" id="IPR038081">
    <property type="entry name" value="CalX-like_sf"/>
</dbReference>